<feature type="transmembrane region" description="Helical" evidence="1">
    <location>
        <begin position="96"/>
        <end position="117"/>
    </location>
</feature>
<evidence type="ECO:0000256" key="1">
    <source>
        <dbReference type="SAM" id="Phobius"/>
    </source>
</evidence>
<feature type="transmembrane region" description="Helical" evidence="1">
    <location>
        <begin position="240"/>
        <end position="261"/>
    </location>
</feature>
<protein>
    <submittedName>
        <fullName evidence="3">Type II CAAX endopeptidase family protein</fullName>
    </submittedName>
</protein>
<feature type="transmembrane region" description="Helical" evidence="1">
    <location>
        <begin position="12"/>
        <end position="35"/>
    </location>
</feature>
<feature type="transmembrane region" description="Helical" evidence="1">
    <location>
        <begin position="55"/>
        <end position="75"/>
    </location>
</feature>
<dbReference type="GO" id="GO:0080120">
    <property type="term" value="P:CAAX-box protein maturation"/>
    <property type="evidence" value="ECO:0007669"/>
    <property type="project" value="UniProtKB-ARBA"/>
</dbReference>
<dbReference type="InterPro" id="IPR052710">
    <property type="entry name" value="CAAX_protease"/>
</dbReference>
<dbReference type="GO" id="GO:0004175">
    <property type="term" value="F:endopeptidase activity"/>
    <property type="evidence" value="ECO:0007669"/>
    <property type="project" value="UniProtKB-ARBA"/>
</dbReference>
<dbReference type="Pfam" id="PF02517">
    <property type="entry name" value="Rce1-like"/>
    <property type="match status" value="1"/>
</dbReference>
<proteinExistence type="predicted"/>
<sequence>MEQIKERKHWFLKFPIIPAIVVPFAAILVTSTFANLFMAGILECAPEWENAGSELYSIFSAVMRILIAFLIIGAMKISSGRTFWFGFRRKNIGLSFLLSLFCLFMIADNIIEGIVFGEGFKTAPIGIFAAVIGGFAPGFFEEVVCRGLVLSNMMDKWKGKKNAVLKSVLASGIIFGLIHFMNIGSDVFRATLMQVCYAAGMGIYFGAVYVRTRNLWGTVVMHALIDIASFMVIWPDGFHIQDLISGIAIAVGFTIVGLYLIRPKKHEEIKRLWEQEEREADFGKGYRCTSQG</sequence>
<organism evidence="3">
    <name type="scientific">Christensenella massiliensis</name>
    <dbReference type="NCBI Taxonomy" id="1805714"/>
    <lineage>
        <taxon>Bacteria</taxon>
        <taxon>Bacillati</taxon>
        <taxon>Bacillota</taxon>
        <taxon>Clostridia</taxon>
        <taxon>Christensenellales</taxon>
        <taxon>Christensenellaceae</taxon>
        <taxon>Christensenella</taxon>
    </lineage>
</organism>
<evidence type="ECO:0000313" key="3">
    <source>
        <dbReference type="EMBL" id="XCC61513.1"/>
    </source>
</evidence>
<dbReference type="AlphaFoldDB" id="A0AAU8A7C9"/>
<dbReference type="PANTHER" id="PTHR36435:SF1">
    <property type="entry name" value="CAAX AMINO TERMINAL PROTEASE FAMILY PROTEIN"/>
    <property type="match status" value="1"/>
</dbReference>
<keyword evidence="1" id="KW-1133">Transmembrane helix</keyword>
<gene>
    <name evidence="3" type="ORF">PUP29_08210</name>
</gene>
<keyword evidence="1" id="KW-0812">Transmembrane</keyword>
<dbReference type="RefSeq" id="WP_079546324.1">
    <property type="nucleotide sequence ID" value="NZ_CP117826.1"/>
</dbReference>
<feature type="domain" description="CAAX prenyl protease 2/Lysostaphin resistance protein A-like" evidence="2">
    <location>
        <begin position="127"/>
        <end position="227"/>
    </location>
</feature>
<dbReference type="EMBL" id="CP117826">
    <property type="protein sequence ID" value="XCC61513.1"/>
    <property type="molecule type" value="Genomic_DNA"/>
</dbReference>
<evidence type="ECO:0000259" key="2">
    <source>
        <dbReference type="Pfam" id="PF02517"/>
    </source>
</evidence>
<feature type="transmembrane region" description="Helical" evidence="1">
    <location>
        <begin position="123"/>
        <end position="143"/>
    </location>
</feature>
<accession>A0AAU8A7C9</accession>
<keyword evidence="1" id="KW-0472">Membrane</keyword>
<dbReference type="InterPro" id="IPR003675">
    <property type="entry name" value="Rce1/LyrA-like_dom"/>
</dbReference>
<reference evidence="3" key="1">
    <citation type="submission" date="2023-02" db="EMBL/GenBank/DDBJ databases">
        <title>Gut commensal Christensenella minuta modulates host metabolism via a new class of secondary bile acids.</title>
        <authorList>
            <person name="Liu C."/>
        </authorList>
    </citation>
    <scope>NUCLEOTIDE SEQUENCE</scope>
    <source>
        <strain evidence="3">CA70</strain>
    </source>
</reference>
<name>A0AAU8A7C9_9FIRM</name>
<feature type="transmembrane region" description="Helical" evidence="1">
    <location>
        <begin position="163"/>
        <end position="181"/>
    </location>
</feature>
<dbReference type="PANTHER" id="PTHR36435">
    <property type="entry name" value="SLR1288 PROTEIN"/>
    <property type="match status" value="1"/>
</dbReference>
<feature type="transmembrane region" description="Helical" evidence="1">
    <location>
        <begin position="215"/>
        <end position="234"/>
    </location>
</feature>
<feature type="transmembrane region" description="Helical" evidence="1">
    <location>
        <begin position="187"/>
        <end position="208"/>
    </location>
</feature>